<evidence type="ECO:0000256" key="12">
    <source>
        <dbReference type="ARBA" id="ARBA00022989"/>
    </source>
</evidence>
<dbReference type="InterPro" id="IPR011249">
    <property type="entry name" value="Metalloenz_LuxS/M16"/>
</dbReference>
<feature type="transmembrane region" description="Helical" evidence="19">
    <location>
        <begin position="1521"/>
        <end position="1540"/>
    </location>
</feature>
<dbReference type="FunFam" id="3.30.830.10:FF:000021">
    <property type="entry name" value="Cytochrome b-c1 complex subunit 2"/>
    <property type="match status" value="1"/>
</dbReference>
<reference evidence="24" key="1">
    <citation type="submission" date="2023-01" db="EMBL/GenBank/DDBJ databases">
        <title>The chitinases involved in constricting ring structure development in the nematode-trapping fungus Drechslerella dactyloides.</title>
        <authorList>
            <person name="Wang R."/>
            <person name="Zhang L."/>
            <person name="Tang P."/>
            <person name="Li S."/>
            <person name="Liang L."/>
        </authorList>
    </citation>
    <scope>NUCLEOTIDE SEQUENCE</scope>
    <source>
        <strain evidence="24">YMF1.00031</strain>
    </source>
</reference>
<sequence>MFSLRNAVARGAPRQCLRPSRLSPLQHARTFASPASSLPTYEVSEANGVKVVSKDTGSPTASLAVVIKAGSRYQPLPGLAHALEHFAFKATHKRSSLYITREVELMGGILETSLSRENIVYKARFLRGDLPYFVELLGDAMTKPMFNTHEYKEQVIPTMDHENEVAYGNPSYFALEAAHAVAFHQGLGLDQLSYVRKDFGTREIALYAAITFNKSNFAVVGSGVPHSELTKHTSEFFGGAKVGELADAGSSTYYGGENRVWSRAGNSMVIAFPGSAGGAAFKPELSVLAYLLGGQSNIKWSNGTSLLGKVLDKYRSVTAVAKNVTYSDTGLFYVTVTGSAPELKNALPNVVEAIKGLSNVKAEDVKRAIQNAKFDVYSAAEDNALSLEAIGQSVIATGGIPQIEQTIKALEGVTLESVKKAASTLLASKPSVGAVGDLHILPYNKYLSIAAQAIRKSLKEQARATAERRSQMELKVSRWESRKNADKLHTTRNPFLVLKPKDIAPDFCTMATNSGGFSDAFARLHVSEKAVDGQEPTAAITSPTGSNFRDVTQLFRQACQGLDVGQLVKDPNFTLFEAVGALEIMDPKMDSGLLKPGEEDAPPEIYQPVLPEEIIGIMDQLLSSEMSWHDGAALSQTVFTCLYIDNLLSHNPTTLEEARFSLPPSEAHQPGSPAYQLIHLVLRAYCVGLVKCCDHVNRQILAEHTYEEEDFVTQTYNVSLLEFLSVPEVNRLLVSAIEYIDSPATTWPNNIKMALKARLAFRKLFLTELSREVKEMVEKRLNWDGCITLLSTIGITRNLGNAVPSVFSIAVQRKLASTVPPRPIVQIPFEEAFTILSRLCKDAKEILRILKYAGATNLITFFLRFTARKPQPSTYVRSLLQTLFYGDHRVLGTMPIKQLLLDDVKELVLPADDLFDPCNDLSEMPSDTRFQIRQRMDWFVERAGTAYITMYRTICQNRSRLRRNLCHLIVDWDAMQIECEEIDGELQQLIKEEPVLHNDNISYAFSLSSWVYYYKLKQMEWIIFLGFELDVYLPYEFAGMYWYLQYFLRTRLQHLERIRHFIHPGVASDSPLAATRTQETMASAHKIASAQATVNFTLLEAAALQELCSAMIYLYTALARLDLVKTPPQPYSTDSLRYELRMKPFLTIGCPDVIPFNDFKALVENPEIDTLELLDLATENTKEGRKNFDLLSKMSAASSHAVLCEEGYRLNLREYLRSCIGAGVATVMLSKAIKTNTLADVEVEIDQSSYHPWFPLATFFADAENSSDDDDNDDDDTPLVTTHLHRRHLRCSTPDESGDENLEILAKMSDNVAHAIAGGGIASMVLTYPLITLSTRSQVEARRAETSVLDAVRRIIAREGVAGLYAGLESAMFGISVTNFVYYYWYEWSRGIFESANVRRGIGKKLSTLESMAAGALAGSATVLLTNPIWVVNTRMTARKNDKTEPASDLPTLENPRPTKAPSTLAVLRQLLRNEGFKALFAGVIPALVLVINPILQYTIFEQLKNLLERRRGRKLAPMDAFYLGAVGKLFATGITYPYITVKSRMHVADKAEREPSVVGSLKKIVDEEGVSGLYKGIGPKLVQSVITAAFLFAFKDAFYNMTVQARKRATLSK</sequence>
<evidence type="ECO:0000256" key="3">
    <source>
        <dbReference type="ARBA" id="ARBA00004496"/>
    </source>
</evidence>
<dbReference type="InterPro" id="IPR007863">
    <property type="entry name" value="Peptidase_M16_C"/>
</dbReference>
<dbReference type="Pfam" id="PF25789">
    <property type="entry name" value="TPR_NAA35"/>
    <property type="match status" value="1"/>
</dbReference>
<dbReference type="Pfam" id="PF04112">
    <property type="entry name" value="Mak10"/>
    <property type="match status" value="1"/>
</dbReference>
<evidence type="ECO:0000256" key="8">
    <source>
        <dbReference type="ARBA" id="ARBA00022692"/>
    </source>
</evidence>
<dbReference type="GO" id="GO:0005743">
    <property type="term" value="C:mitochondrial inner membrane"/>
    <property type="evidence" value="ECO:0007669"/>
    <property type="project" value="UniProtKB-SubCell"/>
</dbReference>
<dbReference type="InterPro" id="IPR018108">
    <property type="entry name" value="MCP_transmembrane"/>
</dbReference>
<organism evidence="24 25">
    <name type="scientific">Drechslerella dactyloides</name>
    <name type="common">Nematode-trapping fungus</name>
    <name type="synonym">Arthrobotrys dactyloides</name>
    <dbReference type="NCBI Taxonomy" id="74499"/>
    <lineage>
        <taxon>Eukaryota</taxon>
        <taxon>Fungi</taxon>
        <taxon>Dikarya</taxon>
        <taxon>Ascomycota</taxon>
        <taxon>Pezizomycotina</taxon>
        <taxon>Orbiliomycetes</taxon>
        <taxon>Orbiliales</taxon>
        <taxon>Orbiliaceae</taxon>
        <taxon>Drechslerella</taxon>
    </lineage>
</organism>
<keyword evidence="14 18" id="KW-0472">Membrane</keyword>
<evidence type="ECO:0000256" key="5">
    <source>
        <dbReference type="ARBA" id="ARBA00009502"/>
    </source>
</evidence>
<evidence type="ECO:0000256" key="18">
    <source>
        <dbReference type="PROSITE-ProRule" id="PRU00282"/>
    </source>
</evidence>
<evidence type="ECO:0000256" key="6">
    <source>
        <dbReference type="ARBA" id="ARBA00022490"/>
    </source>
</evidence>
<comment type="subcellular location">
    <subcellularLocation>
        <location evidence="3">Cytoplasm</location>
    </subcellularLocation>
    <subcellularLocation>
        <location evidence="1">Membrane</location>
        <topology evidence="1">Multi-pass membrane protein</topology>
    </subcellularLocation>
    <subcellularLocation>
        <location evidence="2">Mitochondrion inner membrane</location>
        <topology evidence="2">Peripheral membrane protein</topology>
        <orientation evidence="2">Matrix side</orientation>
    </subcellularLocation>
</comment>
<feature type="domain" description="NAA35-like N-terminal" evidence="21">
    <location>
        <begin position="565"/>
        <end position="729"/>
    </location>
</feature>
<evidence type="ECO:0000256" key="19">
    <source>
        <dbReference type="SAM" id="Phobius"/>
    </source>
</evidence>
<dbReference type="PANTHER" id="PTHR21373:SF0">
    <property type="entry name" value="N-ALPHA-ACETYLTRANSFERASE 35, NATC AUXILIARY SUBUNIT"/>
    <property type="match status" value="1"/>
</dbReference>
<dbReference type="CDD" id="cd12153">
    <property type="entry name" value="F1-ATPase_epsilon"/>
    <property type="match status" value="1"/>
</dbReference>
<dbReference type="InterPro" id="IPR057982">
    <property type="entry name" value="TPR_NAA35"/>
</dbReference>
<dbReference type="GO" id="GO:0031417">
    <property type="term" value="C:NatC complex"/>
    <property type="evidence" value="ECO:0007669"/>
    <property type="project" value="InterPro"/>
</dbReference>
<dbReference type="FunFam" id="1.50.40.10:FF:000134">
    <property type="entry name" value="Peroxisomal membrane protein PMP47B"/>
    <property type="match status" value="1"/>
</dbReference>
<dbReference type="Gene3D" id="1.10.1620.20">
    <property type="entry name" value="ATP synthase, F1 complex, epsilon subunit superfamily, mitochondrial"/>
    <property type="match status" value="1"/>
</dbReference>
<keyword evidence="6" id="KW-0963">Cytoplasm</keyword>
<gene>
    <name evidence="24" type="ORF">Dda_2986</name>
</gene>
<dbReference type="Proteomes" id="UP001221413">
    <property type="component" value="Unassembled WGS sequence"/>
</dbReference>
<keyword evidence="7" id="KW-0813">Transport</keyword>
<feature type="repeat" description="Solcar" evidence="18">
    <location>
        <begin position="1310"/>
        <end position="1392"/>
    </location>
</feature>
<keyword evidence="9" id="KW-0999">Mitochondrion inner membrane</keyword>
<feature type="transmembrane region" description="Helical" evidence="19">
    <location>
        <begin position="1362"/>
        <end position="1385"/>
    </location>
</feature>
<feature type="transmembrane region" description="Helical" evidence="19">
    <location>
        <begin position="1479"/>
        <end position="1501"/>
    </location>
</feature>
<dbReference type="InterPro" id="IPR007244">
    <property type="entry name" value="Naa35_N"/>
</dbReference>
<evidence type="ECO:0000259" key="20">
    <source>
        <dbReference type="Pfam" id="PF00675"/>
    </source>
</evidence>
<dbReference type="InterPro" id="IPR023395">
    <property type="entry name" value="MCP_dom_sf"/>
</dbReference>
<feature type="domain" description="NAA35-like TPR repeats" evidence="23">
    <location>
        <begin position="846"/>
        <end position="1256"/>
    </location>
</feature>
<comment type="similarity">
    <text evidence="15">Belongs to the peptidase M16 family. UQCRC2/QCR2 subfamily.</text>
</comment>
<keyword evidence="10" id="KW-0809">Transit peptide</keyword>
<dbReference type="FunFam" id="3.30.830.10:FF:000039">
    <property type="entry name" value="Ubiquinol-cytochrome c reductase core subunit 2"/>
    <property type="match status" value="1"/>
</dbReference>
<proteinExistence type="inferred from homology"/>
<evidence type="ECO:0000256" key="7">
    <source>
        <dbReference type="ARBA" id="ARBA00022660"/>
    </source>
</evidence>
<dbReference type="SUPFAM" id="SSF103506">
    <property type="entry name" value="Mitochondrial carrier"/>
    <property type="match status" value="1"/>
</dbReference>
<feature type="transmembrane region" description="Helical" evidence="19">
    <location>
        <begin position="1312"/>
        <end position="1333"/>
    </location>
</feature>
<comment type="similarity">
    <text evidence="4">Belongs to the MAK10 family.</text>
</comment>
<evidence type="ECO:0000313" key="25">
    <source>
        <dbReference type="Proteomes" id="UP001221413"/>
    </source>
</evidence>
<keyword evidence="12 19" id="KW-1133">Transmembrane helix</keyword>
<dbReference type="PANTHER" id="PTHR21373">
    <property type="entry name" value="GLUCOSE REPRESSIBLE PROTEIN MAK10"/>
    <property type="match status" value="1"/>
</dbReference>
<accession>A0AAD6NJW9</accession>
<dbReference type="EMBL" id="JAQGDS010000003">
    <property type="protein sequence ID" value="KAJ6262181.1"/>
    <property type="molecule type" value="Genomic_DNA"/>
</dbReference>
<feature type="transmembrane region" description="Helical" evidence="19">
    <location>
        <begin position="1412"/>
        <end position="1433"/>
    </location>
</feature>
<evidence type="ECO:0000256" key="17">
    <source>
        <dbReference type="ARBA" id="ARBA00041372"/>
    </source>
</evidence>
<dbReference type="SUPFAM" id="SSF48690">
    <property type="entry name" value="Epsilon subunit of mitochondrial F1F0-ATP synthase"/>
    <property type="match status" value="1"/>
</dbReference>
<dbReference type="Pfam" id="PF00675">
    <property type="entry name" value="Peptidase_M16"/>
    <property type="match status" value="1"/>
</dbReference>
<evidence type="ECO:0000256" key="9">
    <source>
        <dbReference type="ARBA" id="ARBA00022792"/>
    </source>
</evidence>
<feature type="repeat" description="Solcar" evidence="18">
    <location>
        <begin position="1406"/>
        <end position="1507"/>
    </location>
</feature>
<dbReference type="InterPro" id="IPR011765">
    <property type="entry name" value="Pept_M16_N"/>
</dbReference>
<evidence type="ECO:0000259" key="23">
    <source>
        <dbReference type="Pfam" id="PF25789"/>
    </source>
</evidence>
<keyword evidence="11" id="KW-0249">Electron transport</keyword>
<evidence type="ECO:0000256" key="2">
    <source>
        <dbReference type="ARBA" id="ARBA00004443"/>
    </source>
</evidence>
<name>A0AAD6NJW9_DREDA</name>
<comment type="caution">
    <text evidence="24">The sequence shown here is derived from an EMBL/GenBank/DDBJ whole genome shotgun (WGS) entry which is preliminary data.</text>
</comment>
<keyword evidence="8 18" id="KW-0812">Transmembrane</keyword>
<keyword evidence="13" id="KW-0496">Mitochondrion</keyword>
<evidence type="ECO:0000256" key="16">
    <source>
        <dbReference type="ARBA" id="ARBA00040751"/>
    </source>
</evidence>
<dbReference type="GO" id="GO:0046872">
    <property type="term" value="F:metal ion binding"/>
    <property type="evidence" value="ECO:0007669"/>
    <property type="project" value="InterPro"/>
</dbReference>
<keyword evidence="7" id="KW-0679">Respiratory chain</keyword>
<evidence type="ECO:0000256" key="13">
    <source>
        <dbReference type="ARBA" id="ARBA00023128"/>
    </source>
</evidence>
<evidence type="ECO:0000259" key="21">
    <source>
        <dbReference type="Pfam" id="PF04112"/>
    </source>
</evidence>
<evidence type="ECO:0000256" key="14">
    <source>
        <dbReference type="ARBA" id="ARBA00023136"/>
    </source>
</evidence>
<dbReference type="Gene3D" id="1.50.40.10">
    <property type="entry name" value="Mitochondrial carrier domain"/>
    <property type="match status" value="1"/>
</dbReference>
<dbReference type="GO" id="GO:0045259">
    <property type="term" value="C:proton-transporting ATP synthase complex"/>
    <property type="evidence" value="ECO:0007669"/>
    <property type="project" value="InterPro"/>
</dbReference>
<dbReference type="InterPro" id="IPR057983">
    <property type="entry name" value="NAA35-like_N"/>
</dbReference>
<dbReference type="Pfam" id="PF04627">
    <property type="entry name" value="ATP-synt_Eps"/>
    <property type="match status" value="1"/>
</dbReference>
<dbReference type="Gene3D" id="3.30.830.10">
    <property type="entry name" value="Metalloenzyme, LuxS/M16 peptidase-like"/>
    <property type="match status" value="2"/>
</dbReference>
<evidence type="ECO:0000259" key="22">
    <source>
        <dbReference type="Pfam" id="PF05193"/>
    </source>
</evidence>
<dbReference type="PROSITE" id="PS50920">
    <property type="entry name" value="SOLCAR"/>
    <property type="match status" value="3"/>
</dbReference>
<evidence type="ECO:0000256" key="1">
    <source>
        <dbReference type="ARBA" id="ARBA00004141"/>
    </source>
</evidence>
<feature type="domain" description="Peptidase M16 N-terminal" evidence="20">
    <location>
        <begin position="51"/>
        <end position="184"/>
    </location>
</feature>
<evidence type="ECO:0000313" key="24">
    <source>
        <dbReference type="EMBL" id="KAJ6262181.1"/>
    </source>
</evidence>
<evidence type="ECO:0000256" key="4">
    <source>
        <dbReference type="ARBA" id="ARBA00006289"/>
    </source>
</evidence>
<dbReference type="InterPro" id="IPR006721">
    <property type="entry name" value="ATP_synth_F1_esu_mt"/>
</dbReference>
<dbReference type="Pfam" id="PF00153">
    <property type="entry name" value="Mito_carr"/>
    <property type="match status" value="3"/>
</dbReference>
<feature type="domain" description="Peptidase M16 C-terminal" evidence="22">
    <location>
        <begin position="212"/>
        <end position="370"/>
    </location>
</feature>
<dbReference type="Pfam" id="PF05193">
    <property type="entry name" value="Peptidase_M16_C"/>
    <property type="match status" value="1"/>
</dbReference>
<protein>
    <recommendedName>
        <fullName evidence="16">Cytochrome b-c1 complex subunit 2, mitochondrial</fullName>
    </recommendedName>
    <alternativeName>
        <fullName evidence="17">Core protein II</fullName>
    </alternativeName>
</protein>
<feature type="repeat" description="Solcar" evidence="18">
    <location>
        <begin position="1516"/>
        <end position="1602"/>
    </location>
</feature>
<evidence type="ECO:0000256" key="11">
    <source>
        <dbReference type="ARBA" id="ARBA00022982"/>
    </source>
</evidence>
<dbReference type="InterPro" id="IPR036742">
    <property type="entry name" value="ATP_synth_F1_esu_sf_mt"/>
</dbReference>
<dbReference type="SUPFAM" id="SSF63411">
    <property type="entry name" value="LuxS/MPP-like metallohydrolase"/>
    <property type="match status" value="2"/>
</dbReference>
<dbReference type="GO" id="GO:0046933">
    <property type="term" value="F:proton-transporting ATP synthase activity, rotational mechanism"/>
    <property type="evidence" value="ECO:0007669"/>
    <property type="project" value="InterPro"/>
</dbReference>
<comment type="similarity">
    <text evidence="5">Belongs to the eukaryotic ATPase epsilon family.</text>
</comment>
<evidence type="ECO:0000256" key="15">
    <source>
        <dbReference type="ARBA" id="ARBA00038146"/>
    </source>
</evidence>
<keyword evidence="25" id="KW-1185">Reference proteome</keyword>
<evidence type="ECO:0000256" key="10">
    <source>
        <dbReference type="ARBA" id="ARBA00022946"/>
    </source>
</evidence>